<feature type="region of interest" description="Disordered" evidence="1">
    <location>
        <begin position="83"/>
        <end position="124"/>
    </location>
</feature>
<feature type="compositionally biased region" description="Polar residues" evidence="1">
    <location>
        <begin position="115"/>
        <end position="124"/>
    </location>
</feature>
<dbReference type="AlphaFoldDB" id="A0AAD7EFC0"/>
<reference evidence="2" key="1">
    <citation type="submission" date="2023-03" db="EMBL/GenBank/DDBJ databases">
        <title>Massive genome expansion in bonnet fungi (Mycena s.s.) driven by repeated elements and novel gene families across ecological guilds.</title>
        <authorList>
            <consortium name="Lawrence Berkeley National Laboratory"/>
            <person name="Harder C.B."/>
            <person name="Miyauchi S."/>
            <person name="Viragh M."/>
            <person name="Kuo A."/>
            <person name="Thoen E."/>
            <person name="Andreopoulos B."/>
            <person name="Lu D."/>
            <person name="Skrede I."/>
            <person name="Drula E."/>
            <person name="Henrissat B."/>
            <person name="Morin E."/>
            <person name="Kohler A."/>
            <person name="Barry K."/>
            <person name="LaButti K."/>
            <person name="Morin E."/>
            <person name="Salamov A."/>
            <person name="Lipzen A."/>
            <person name="Mereny Z."/>
            <person name="Hegedus B."/>
            <person name="Baldrian P."/>
            <person name="Stursova M."/>
            <person name="Weitz H."/>
            <person name="Taylor A."/>
            <person name="Grigoriev I.V."/>
            <person name="Nagy L.G."/>
            <person name="Martin F."/>
            <person name="Kauserud H."/>
        </authorList>
    </citation>
    <scope>NUCLEOTIDE SEQUENCE</scope>
    <source>
        <strain evidence="2">CBHHK002</strain>
    </source>
</reference>
<dbReference type="Proteomes" id="UP001218218">
    <property type="component" value="Unassembled WGS sequence"/>
</dbReference>
<protein>
    <submittedName>
        <fullName evidence="2">Uncharacterized protein</fullName>
    </submittedName>
</protein>
<evidence type="ECO:0000313" key="2">
    <source>
        <dbReference type="EMBL" id="KAJ7318721.1"/>
    </source>
</evidence>
<name>A0AAD7EFC0_9AGAR</name>
<sequence>MRLPISPLTASACLARLRAKMMALGCKPKSVPLFMIDTSPITPSSLQCAGLPAALGPFLTSRLCNPAVRIFFCRFPLYVGSGTGSAAQRSPFRWQPPRRSIQHKTGSAVAPPLRSLSSPHPQGF</sequence>
<organism evidence="2 3">
    <name type="scientific">Mycena albidolilacea</name>
    <dbReference type="NCBI Taxonomy" id="1033008"/>
    <lineage>
        <taxon>Eukaryota</taxon>
        <taxon>Fungi</taxon>
        <taxon>Dikarya</taxon>
        <taxon>Basidiomycota</taxon>
        <taxon>Agaricomycotina</taxon>
        <taxon>Agaricomycetes</taxon>
        <taxon>Agaricomycetidae</taxon>
        <taxon>Agaricales</taxon>
        <taxon>Marasmiineae</taxon>
        <taxon>Mycenaceae</taxon>
        <taxon>Mycena</taxon>
    </lineage>
</organism>
<gene>
    <name evidence="2" type="ORF">DFH08DRAFT_1086467</name>
</gene>
<accession>A0AAD7EFC0</accession>
<evidence type="ECO:0000256" key="1">
    <source>
        <dbReference type="SAM" id="MobiDB-lite"/>
    </source>
</evidence>
<comment type="caution">
    <text evidence="2">The sequence shown here is derived from an EMBL/GenBank/DDBJ whole genome shotgun (WGS) entry which is preliminary data.</text>
</comment>
<dbReference type="EMBL" id="JARIHO010000056">
    <property type="protein sequence ID" value="KAJ7318721.1"/>
    <property type="molecule type" value="Genomic_DNA"/>
</dbReference>
<proteinExistence type="predicted"/>
<keyword evidence="3" id="KW-1185">Reference proteome</keyword>
<evidence type="ECO:0000313" key="3">
    <source>
        <dbReference type="Proteomes" id="UP001218218"/>
    </source>
</evidence>